<dbReference type="InterPro" id="IPR058031">
    <property type="entry name" value="AAA_lid_NorR"/>
</dbReference>
<dbReference type="PANTHER" id="PTHR32071:SF74">
    <property type="entry name" value="TRANSCRIPTIONAL ACTIVATOR ROCR"/>
    <property type="match status" value="1"/>
</dbReference>
<dbReference type="InterPro" id="IPR002078">
    <property type="entry name" value="Sigma_54_int"/>
</dbReference>
<dbReference type="Proteomes" id="UP000561326">
    <property type="component" value="Unassembled WGS sequence"/>
</dbReference>
<dbReference type="PRINTS" id="PR01590">
    <property type="entry name" value="HTHFIS"/>
</dbReference>
<keyword evidence="1" id="KW-0547">Nucleotide-binding</keyword>
<dbReference type="GO" id="GO:0043565">
    <property type="term" value="F:sequence-specific DNA binding"/>
    <property type="evidence" value="ECO:0007669"/>
    <property type="project" value="InterPro"/>
</dbReference>
<dbReference type="Gene3D" id="3.30.450.20">
    <property type="entry name" value="PAS domain"/>
    <property type="match status" value="1"/>
</dbReference>
<dbReference type="PROSITE" id="PS50112">
    <property type="entry name" value="PAS"/>
    <property type="match status" value="1"/>
</dbReference>
<dbReference type="Pfam" id="PF02954">
    <property type="entry name" value="HTH_8"/>
    <property type="match status" value="1"/>
</dbReference>
<protein>
    <submittedName>
        <fullName evidence="8">Sigma 54-interacting transcriptional regulator</fullName>
    </submittedName>
</protein>
<feature type="domain" description="PAS" evidence="7">
    <location>
        <begin position="70"/>
        <end position="121"/>
    </location>
</feature>
<dbReference type="Gene3D" id="1.10.8.60">
    <property type="match status" value="1"/>
</dbReference>
<dbReference type="PROSITE" id="PS00676">
    <property type="entry name" value="SIGMA54_INTERACT_2"/>
    <property type="match status" value="1"/>
</dbReference>
<proteinExistence type="predicted"/>
<dbReference type="CDD" id="cd00009">
    <property type="entry name" value="AAA"/>
    <property type="match status" value="1"/>
</dbReference>
<dbReference type="Pfam" id="PF00158">
    <property type="entry name" value="Sigma54_activat"/>
    <property type="match status" value="1"/>
</dbReference>
<dbReference type="InterPro" id="IPR025944">
    <property type="entry name" value="Sigma_54_int_dom_CS"/>
</dbReference>
<dbReference type="SUPFAM" id="SSF46689">
    <property type="entry name" value="Homeodomain-like"/>
    <property type="match status" value="1"/>
</dbReference>
<dbReference type="Gene3D" id="1.10.10.60">
    <property type="entry name" value="Homeodomain-like"/>
    <property type="match status" value="1"/>
</dbReference>
<keyword evidence="2" id="KW-0067">ATP-binding</keyword>
<organism evidence="8 9">
    <name type="scientific">Aneurinibacillus aneurinilyticus</name>
    <name type="common">Bacillus aneurinolyticus</name>
    <dbReference type="NCBI Taxonomy" id="1391"/>
    <lineage>
        <taxon>Bacteria</taxon>
        <taxon>Bacillati</taxon>
        <taxon>Bacillota</taxon>
        <taxon>Bacilli</taxon>
        <taxon>Bacillales</taxon>
        <taxon>Paenibacillaceae</taxon>
        <taxon>Aneurinibacillus group</taxon>
        <taxon>Aneurinibacillus</taxon>
    </lineage>
</organism>
<dbReference type="SUPFAM" id="SSF52540">
    <property type="entry name" value="P-loop containing nucleoside triphosphate hydrolases"/>
    <property type="match status" value="1"/>
</dbReference>
<dbReference type="NCBIfam" id="TIGR00229">
    <property type="entry name" value="sensory_box"/>
    <property type="match status" value="1"/>
</dbReference>
<dbReference type="InterPro" id="IPR000014">
    <property type="entry name" value="PAS"/>
</dbReference>
<dbReference type="InterPro" id="IPR009057">
    <property type="entry name" value="Homeodomain-like_sf"/>
</dbReference>
<dbReference type="PROSITE" id="PS50045">
    <property type="entry name" value="SIGMA54_INTERACT_4"/>
    <property type="match status" value="1"/>
</dbReference>
<dbReference type="GO" id="GO:0005524">
    <property type="term" value="F:ATP binding"/>
    <property type="evidence" value="ECO:0007669"/>
    <property type="project" value="UniProtKB-KW"/>
</dbReference>
<dbReference type="EMBL" id="JABAGO010000018">
    <property type="protein sequence ID" value="NME98823.1"/>
    <property type="molecule type" value="Genomic_DNA"/>
</dbReference>
<dbReference type="InterPro" id="IPR035965">
    <property type="entry name" value="PAS-like_dom_sf"/>
</dbReference>
<comment type="caution">
    <text evidence="8">The sequence shown here is derived from an EMBL/GenBank/DDBJ whole genome shotgun (WGS) entry which is preliminary data.</text>
</comment>
<dbReference type="AlphaFoldDB" id="A0A848CSQ3"/>
<keyword evidence="5" id="KW-0804">Transcription</keyword>
<evidence type="ECO:0000259" key="6">
    <source>
        <dbReference type="PROSITE" id="PS50045"/>
    </source>
</evidence>
<dbReference type="Gene3D" id="3.40.50.300">
    <property type="entry name" value="P-loop containing nucleotide triphosphate hydrolases"/>
    <property type="match status" value="1"/>
</dbReference>
<sequence>MRNRALKGSRQISIVKSWPRSVREWEYNSFFVVINNPPFHYVFIVRNIAKTVPITSKKRVIVVSKLAAVWSEELEWLLGIINVGIHLVDKEGTTIFFNETMAEIDGLDRKDVIGQNIFDLFPSLTNESSTLSRVLRTGEEIVDKVQTYMNMKGKQITSINSTYPLCKEGDIIGAVELAEDITRIVQLNDQVLNLRQQLYKKTKEKKNAQNDTQYHFSDLIGESSLFQQALTRAKRAARTQSSVLICGPTGTGKELIAQSIHNASIRRDKPFIAQNCAAVPRELMEGLLFGTTKGAFTGAIDRPGIFEQADGGTLFLDEINSLDIMLQAKLLRVLQDGRVRRVGGASEQEVNVRILAAMNISPYEALKQNILRSDLFFRLNVVNIELPPLIRRKEDIILLTRHFIAKFNQTFAMKVTGISEKVAQTFLTYAWPGNIRELRHTIEAAFNMLEENEERIELHHLPLQFTELPMESIATSDTEAPKSAPSAYPMNLPGYIESIERVMIEEALKHHEGNVSKTAEALGVKRQALQYKIKKFNL</sequence>
<keyword evidence="4" id="KW-0238">DNA-binding</keyword>
<gene>
    <name evidence="8" type="ORF">HF838_11180</name>
</gene>
<dbReference type="SUPFAM" id="SSF55785">
    <property type="entry name" value="PYP-like sensor domain (PAS domain)"/>
    <property type="match status" value="1"/>
</dbReference>
<dbReference type="PANTHER" id="PTHR32071">
    <property type="entry name" value="TRANSCRIPTIONAL REGULATORY PROTEIN"/>
    <property type="match status" value="1"/>
</dbReference>
<evidence type="ECO:0000256" key="3">
    <source>
        <dbReference type="ARBA" id="ARBA00023015"/>
    </source>
</evidence>
<feature type="domain" description="Sigma-54 factor interaction" evidence="6">
    <location>
        <begin position="219"/>
        <end position="447"/>
    </location>
</feature>
<dbReference type="FunFam" id="3.40.50.300:FF:000006">
    <property type="entry name" value="DNA-binding transcriptional regulator NtrC"/>
    <property type="match status" value="1"/>
</dbReference>
<reference evidence="8 9" key="1">
    <citation type="submission" date="2020-04" db="EMBL/GenBank/DDBJ databases">
        <authorList>
            <person name="Hitch T.C.A."/>
            <person name="Wylensek D."/>
            <person name="Clavel T."/>
        </authorList>
    </citation>
    <scope>NUCLEOTIDE SEQUENCE [LARGE SCALE GENOMIC DNA]</scope>
    <source>
        <strain evidence="8 9">WB01_D5_05</strain>
    </source>
</reference>
<dbReference type="CDD" id="cd00130">
    <property type="entry name" value="PAS"/>
    <property type="match status" value="1"/>
</dbReference>
<dbReference type="InterPro" id="IPR013656">
    <property type="entry name" value="PAS_4"/>
</dbReference>
<evidence type="ECO:0000256" key="4">
    <source>
        <dbReference type="ARBA" id="ARBA00023125"/>
    </source>
</evidence>
<evidence type="ECO:0000256" key="2">
    <source>
        <dbReference type="ARBA" id="ARBA00022840"/>
    </source>
</evidence>
<dbReference type="SMART" id="SM00382">
    <property type="entry name" value="AAA"/>
    <property type="match status" value="1"/>
</dbReference>
<dbReference type="OrthoDB" id="9771372at2"/>
<name>A0A848CSQ3_ANEAE</name>
<accession>A0A848CSQ3</accession>
<dbReference type="PROSITE" id="PS00688">
    <property type="entry name" value="SIGMA54_INTERACT_3"/>
    <property type="match status" value="1"/>
</dbReference>
<dbReference type="InterPro" id="IPR027417">
    <property type="entry name" value="P-loop_NTPase"/>
</dbReference>
<dbReference type="InterPro" id="IPR003593">
    <property type="entry name" value="AAA+_ATPase"/>
</dbReference>
<dbReference type="GO" id="GO:0006355">
    <property type="term" value="P:regulation of DNA-templated transcription"/>
    <property type="evidence" value="ECO:0007669"/>
    <property type="project" value="InterPro"/>
</dbReference>
<evidence type="ECO:0000259" key="7">
    <source>
        <dbReference type="PROSITE" id="PS50112"/>
    </source>
</evidence>
<evidence type="ECO:0000313" key="9">
    <source>
        <dbReference type="Proteomes" id="UP000561326"/>
    </source>
</evidence>
<evidence type="ECO:0000256" key="1">
    <source>
        <dbReference type="ARBA" id="ARBA00022741"/>
    </source>
</evidence>
<dbReference type="Pfam" id="PF25601">
    <property type="entry name" value="AAA_lid_14"/>
    <property type="match status" value="1"/>
</dbReference>
<dbReference type="InterPro" id="IPR025943">
    <property type="entry name" value="Sigma_54_int_dom_ATP-bd_2"/>
</dbReference>
<keyword evidence="3" id="KW-0805">Transcription regulation</keyword>
<evidence type="ECO:0000313" key="8">
    <source>
        <dbReference type="EMBL" id="NME98823.1"/>
    </source>
</evidence>
<dbReference type="Pfam" id="PF08448">
    <property type="entry name" value="PAS_4"/>
    <property type="match status" value="1"/>
</dbReference>
<evidence type="ECO:0000256" key="5">
    <source>
        <dbReference type="ARBA" id="ARBA00023163"/>
    </source>
</evidence>
<dbReference type="InterPro" id="IPR002197">
    <property type="entry name" value="HTH_Fis"/>
</dbReference>